<dbReference type="AlphaFoldDB" id="A0A2N5VGB1"/>
<accession>A0A2N5VGB1</accession>
<reference evidence="2 3" key="1">
    <citation type="submission" date="2017-11" db="EMBL/GenBank/DDBJ databases">
        <title>De novo assembly and phasing of dikaryotic genomes from two isolates of Puccinia coronata f. sp. avenae, the causal agent of oat crown rust.</title>
        <authorList>
            <person name="Miller M.E."/>
            <person name="Zhang Y."/>
            <person name="Omidvar V."/>
            <person name="Sperschneider J."/>
            <person name="Schwessinger B."/>
            <person name="Raley C."/>
            <person name="Palmer J.M."/>
            <person name="Garnica D."/>
            <person name="Upadhyaya N."/>
            <person name="Rathjen J."/>
            <person name="Taylor J.M."/>
            <person name="Park R.F."/>
            <person name="Dodds P.N."/>
            <person name="Hirsch C.D."/>
            <person name="Kianian S.F."/>
            <person name="Figueroa M."/>
        </authorList>
    </citation>
    <scope>NUCLEOTIDE SEQUENCE [LARGE SCALE GENOMIC DNA]</scope>
    <source>
        <strain evidence="2">12SD80</strain>
    </source>
</reference>
<evidence type="ECO:0000256" key="1">
    <source>
        <dbReference type="SAM" id="MobiDB-lite"/>
    </source>
</evidence>
<dbReference type="EMBL" id="PGCI01000019">
    <property type="protein sequence ID" value="PLW49024.1"/>
    <property type="molecule type" value="Genomic_DNA"/>
</dbReference>
<name>A0A2N5VGB1_9BASI</name>
<evidence type="ECO:0000313" key="3">
    <source>
        <dbReference type="Proteomes" id="UP000235392"/>
    </source>
</evidence>
<proteinExistence type="predicted"/>
<protein>
    <submittedName>
        <fullName evidence="2">Uncharacterized protein</fullName>
    </submittedName>
</protein>
<gene>
    <name evidence="2" type="ORF">PCASD_05054</name>
</gene>
<evidence type="ECO:0000313" key="2">
    <source>
        <dbReference type="EMBL" id="PLW49024.1"/>
    </source>
</evidence>
<dbReference type="Proteomes" id="UP000235392">
    <property type="component" value="Unassembled WGS sequence"/>
</dbReference>
<comment type="caution">
    <text evidence="2">The sequence shown here is derived from an EMBL/GenBank/DDBJ whole genome shotgun (WGS) entry which is preliminary data.</text>
</comment>
<feature type="region of interest" description="Disordered" evidence="1">
    <location>
        <begin position="1"/>
        <end position="30"/>
    </location>
</feature>
<sequence length="59" mass="6371">MSELASVKPGTHYFYGPNQTPTPAPAGAEGPNTWAGIHRYLGGYLQVPRRVTNLLESNS</sequence>
<organism evidence="2 3">
    <name type="scientific">Puccinia coronata f. sp. avenae</name>
    <dbReference type="NCBI Taxonomy" id="200324"/>
    <lineage>
        <taxon>Eukaryota</taxon>
        <taxon>Fungi</taxon>
        <taxon>Dikarya</taxon>
        <taxon>Basidiomycota</taxon>
        <taxon>Pucciniomycotina</taxon>
        <taxon>Pucciniomycetes</taxon>
        <taxon>Pucciniales</taxon>
        <taxon>Pucciniaceae</taxon>
        <taxon>Puccinia</taxon>
    </lineage>
</organism>